<name>A0ABP4THY8_9ACTN</name>
<feature type="domain" description="Glycosyl transferase family 1" evidence="3">
    <location>
        <begin position="194"/>
        <end position="356"/>
    </location>
</feature>
<protein>
    <submittedName>
        <fullName evidence="5">Glycosyltransferase family 4 protein</fullName>
    </submittedName>
</protein>
<reference evidence="6" key="1">
    <citation type="journal article" date="2019" name="Int. J. Syst. Evol. Microbiol.">
        <title>The Global Catalogue of Microorganisms (GCM) 10K type strain sequencing project: providing services to taxonomists for standard genome sequencing and annotation.</title>
        <authorList>
            <consortium name="The Broad Institute Genomics Platform"/>
            <consortium name="The Broad Institute Genome Sequencing Center for Infectious Disease"/>
            <person name="Wu L."/>
            <person name="Ma J."/>
        </authorList>
    </citation>
    <scope>NUCLEOTIDE SEQUENCE [LARGE SCALE GENOMIC DNA]</scope>
    <source>
        <strain evidence="6">JCM 14718</strain>
    </source>
</reference>
<dbReference type="PANTHER" id="PTHR12526:SF510">
    <property type="entry name" value="D-INOSITOL 3-PHOSPHATE GLYCOSYLTRANSFERASE"/>
    <property type="match status" value="1"/>
</dbReference>
<dbReference type="Gene3D" id="3.40.50.2000">
    <property type="entry name" value="Glycogen Phosphorylase B"/>
    <property type="match status" value="2"/>
</dbReference>
<evidence type="ECO:0000313" key="5">
    <source>
        <dbReference type="EMBL" id="GAA1688404.1"/>
    </source>
</evidence>
<dbReference type="InterPro" id="IPR028098">
    <property type="entry name" value="Glyco_trans_4-like_N"/>
</dbReference>
<dbReference type="PANTHER" id="PTHR12526">
    <property type="entry name" value="GLYCOSYLTRANSFERASE"/>
    <property type="match status" value="1"/>
</dbReference>
<dbReference type="Pfam" id="PF00534">
    <property type="entry name" value="Glycos_transf_1"/>
    <property type="match status" value="1"/>
</dbReference>
<evidence type="ECO:0000256" key="2">
    <source>
        <dbReference type="ARBA" id="ARBA00022679"/>
    </source>
</evidence>
<keyword evidence="1" id="KW-0328">Glycosyltransferase</keyword>
<dbReference type="SUPFAM" id="SSF53756">
    <property type="entry name" value="UDP-Glycosyltransferase/glycogen phosphorylase"/>
    <property type="match status" value="1"/>
</dbReference>
<feature type="domain" description="Glycosyltransferase subfamily 4-like N-terminal" evidence="4">
    <location>
        <begin position="21"/>
        <end position="179"/>
    </location>
</feature>
<dbReference type="EMBL" id="BAAANY010000015">
    <property type="protein sequence ID" value="GAA1688404.1"/>
    <property type="molecule type" value="Genomic_DNA"/>
</dbReference>
<proteinExistence type="predicted"/>
<dbReference type="Pfam" id="PF13579">
    <property type="entry name" value="Glyco_trans_4_4"/>
    <property type="match status" value="1"/>
</dbReference>
<dbReference type="RefSeq" id="WP_344312015.1">
    <property type="nucleotide sequence ID" value="NZ_BAAANY010000015.1"/>
</dbReference>
<keyword evidence="2" id="KW-0808">Transferase</keyword>
<comment type="caution">
    <text evidence="5">The sequence shown here is derived from an EMBL/GenBank/DDBJ whole genome shotgun (WGS) entry which is preliminary data.</text>
</comment>
<evidence type="ECO:0000313" key="6">
    <source>
        <dbReference type="Proteomes" id="UP001500618"/>
    </source>
</evidence>
<evidence type="ECO:0000256" key="1">
    <source>
        <dbReference type="ARBA" id="ARBA00022676"/>
    </source>
</evidence>
<keyword evidence="6" id="KW-1185">Reference proteome</keyword>
<dbReference type="CDD" id="cd03801">
    <property type="entry name" value="GT4_PimA-like"/>
    <property type="match status" value="1"/>
</dbReference>
<evidence type="ECO:0000259" key="3">
    <source>
        <dbReference type="Pfam" id="PF00534"/>
    </source>
</evidence>
<organism evidence="5 6">
    <name type="scientific">Fodinicola feengrottensis</name>
    <dbReference type="NCBI Taxonomy" id="435914"/>
    <lineage>
        <taxon>Bacteria</taxon>
        <taxon>Bacillati</taxon>
        <taxon>Actinomycetota</taxon>
        <taxon>Actinomycetes</taxon>
        <taxon>Mycobacteriales</taxon>
        <taxon>Fodinicola</taxon>
    </lineage>
</organism>
<accession>A0ABP4THY8</accession>
<dbReference type="InterPro" id="IPR001296">
    <property type="entry name" value="Glyco_trans_1"/>
</dbReference>
<gene>
    <name evidence="5" type="ORF">GCM10009765_42330</name>
</gene>
<sequence>MRKRAVLVANPSTDLYGADKMAIETVAALCERGIEVVVTVPADGPLSDRVRELGARVVVLPVPVLRRGYLSAGGILRILRESAVALPACVRLVRKVKPSVVYVNTVTIPIWVLAGRVAGRPVIGHVHELEAGVGRLVRLGLTGPLWAARKVIANSAATKDFLSAGSRRLARRTVLIYNGVPGPPRPLKDLPASPSTPLGLLYVGRLSERKGTDVAIDALSLLVERGIPATLELVGSVFPGNEAFEAALRDRVRDRGLSDAVTFAGFTDDVWGAYERADIVVVPSRLEPFGLVAVEAQLAVRPVVSSDAQGLVEAVAAGETGLVVPAGDPAALADAVTGLVKDWPRAREMAQQGQERAVRLFSPDGYRAAIAELLTEGPQR</sequence>
<dbReference type="Proteomes" id="UP001500618">
    <property type="component" value="Unassembled WGS sequence"/>
</dbReference>
<evidence type="ECO:0000259" key="4">
    <source>
        <dbReference type="Pfam" id="PF13579"/>
    </source>
</evidence>